<dbReference type="Gene3D" id="1.25.40.20">
    <property type="entry name" value="Ankyrin repeat-containing domain"/>
    <property type="match status" value="2"/>
</dbReference>
<dbReference type="PROSITE" id="PS50088">
    <property type="entry name" value="ANK_REPEAT"/>
    <property type="match status" value="4"/>
</dbReference>
<dbReference type="AlphaFoldDB" id="A0A5A8E8G3"/>
<dbReference type="OrthoDB" id="59416at2759"/>
<evidence type="ECO:0000313" key="9">
    <source>
        <dbReference type="Proteomes" id="UP000323011"/>
    </source>
</evidence>
<sequence length="216" mass="23396">MGARTSRAATGPLLFAAVQADDAREVARLLAEGAPANWHNHLWTNSTALHIAALAGRREILRLLLDHGADTEAKSDGGARTLLWAVDSGDVEIIRLLLDRGAKVDAKNRTDWTALHQAAERGQLEIVRLLLDRGADLAARTTGGVSPLHSAAAHGRQEVARLLLERGADPLASDMHGQTAVAVCQGEACRRLMADSERLQRWHRRKQLATWRVGGV</sequence>
<dbReference type="Proteomes" id="UP000322899">
    <property type="component" value="Unassembled WGS sequence"/>
</dbReference>
<accession>A0A5A8E8G3</accession>
<organism evidence="7 8">
    <name type="scientific">Cafeteria roenbergensis</name>
    <name type="common">Marine flagellate</name>
    <dbReference type="NCBI Taxonomy" id="33653"/>
    <lineage>
        <taxon>Eukaryota</taxon>
        <taxon>Sar</taxon>
        <taxon>Stramenopiles</taxon>
        <taxon>Bigyra</taxon>
        <taxon>Opalozoa</taxon>
        <taxon>Bicosoecida</taxon>
        <taxon>Cafeteriaceae</taxon>
        <taxon>Cafeteria</taxon>
    </lineage>
</organism>
<keyword evidence="1" id="KW-0677">Repeat</keyword>
<dbReference type="InterPro" id="IPR002110">
    <property type="entry name" value="Ankyrin_rpt"/>
</dbReference>
<dbReference type="EMBL" id="VLTO01000026">
    <property type="protein sequence ID" value="KAA0174036.1"/>
    <property type="molecule type" value="Genomic_DNA"/>
</dbReference>
<feature type="repeat" description="ANK" evidence="3">
    <location>
        <begin position="77"/>
        <end position="109"/>
    </location>
</feature>
<evidence type="ECO:0000313" key="6">
    <source>
        <dbReference type="EMBL" id="KAA0160033.1"/>
    </source>
</evidence>
<feature type="repeat" description="ANK" evidence="3">
    <location>
        <begin position="143"/>
        <end position="175"/>
    </location>
</feature>
<evidence type="ECO:0000313" key="8">
    <source>
        <dbReference type="Proteomes" id="UP000322899"/>
    </source>
</evidence>
<comment type="caution">
    <text evidence="7">The sequence shown here is derived from an EMBL/GenBank/DDBJ whole genome shotgun (WGS) entry which is preliminary data.</text>
</comment>
<dbReference type="Pfam" id="PF12796">
    <property type="entry name" value="Ank_2"/>
    <property type="match status" value="1"/>
</dbReference>
<keyword evidence="2 3" id="KW-0040">ANK repeat</keyword>
<evidence type="ECO:0000313" key="7">
    <source>
        <dbReference type="EMBL" id="KAA0174036.1"/>
    </source>
</evidence>
<dbReference type="InterPro" id="IPR050745">
    <property type="entry name" value="Multifunctional_regulatory"/>
</dbReference>
<evidence type="ECO:0000256" key="1">
    <source>
        <dbReference type="ARBA" id="ARBA00022737"/>
    </source>
</evidence>
<evidence type="ECO:0000313" key="4">
    <source>
        <dbReference type="EMBL" id="KAA0148137.1"/>
    </source>
</evidence>
<feature type="repeat" description="ANK" evidence="3">
    <location>
        <begin position="44"/>
        <end position="76"/>
    </location>
</feature>
<keyword evidence="9" id="KW-1185">Reference proteome</keyword>
<dbReference type="Proteomes" id="UP000325113">
    <property type="component" value="Unassembled WGS sequence"/>
</dbReference>
<evidence type="ECO:0000313" key="10">
    <source>
        <dbReference type="Proteomes" id="UP000324907"/>
    </source>
</evidence>
<evidence type="ECO:0000256" key="2">
    <source>
        <dbReference type="ARBA" id="ARBA00023043"/>
    </source>
</evidence>
<evidence type="ECO:0000256" key="3">
    <source>
        <dbReference type="PROSITE-ProRule" id="PRU00023"/>
    </source>
</evidence>
<dbReference type="EMBL" id="VLTN01000031">
    <property type="protein sequence ID" value="KAA0150831.1"/>
    <property type="molecule type" value="Genomic_DNA"/>
</dbReference>
<dbReference type="Proteomes" id="UP000323011">
    <property type="component" value="Unassembled WGS sequence"/>
</dbReference>
<dbReference type="PRINTS" id="PR01415">
    <property type="entry name" value="ANKYRIN"/>
</dbReference>
<dbReference type="PANTHER" id="PTHR24189:SF50">
    <property type="entry name" value="ANKYRIN REPEAT AND SOCS BOX PROTEIN 2"/>
    <property type="match status" value="1"/>
</dbReference>
<dbReference type="InterPro" id="IPR036770">
    <property type="entry name" value="Ankyrin_rpt-contain_sf"/>
</dbReference>
<dbReference type="SMART" id="SM00248">
    <property type="entry name" value="ANK"/>
    <property type="match status" value="4"/>
</dbReference>
<dbReference type="Proteomes" id="UP000324907">
    <property type="component" value="Unassembled WGS sequence"/>
</dbReference>
<dbReference type="PROSITE" id="PS50297">
    <property type="entry name" value="ANK_REP_REGION"/>
    <property type="match status" value="4"/>
</dbReference>
<dbReference type="PANTHER" id="PTHR24189">
    <property type="entry name" value="MYOTROPHIN"/>
    <property type="match status" value="1"/>
</dbReference>
<proteinExistence type="predicted"/>
<name>A0A5A8E8G3_CAFRO</name>
<dbReference type="Pfam" id="PF13637">
    <property type="entry name" value="Ank_4"/>
    <property type="match status" value="1"/>
</dbReference>
<dbReference type="EMBL" id="VLTL01000115">
    <property type="protein sequence ID" value="KAA0160033.1"/>
    <property type="molecule type" value="Genomic_DNA"/>
</dbReference>
<feature type="repeat" description="ANK" evidence="3">
    <location>
        <begin position="110"/>
        <end position="142"/>
    </location>
</feature>
<evidence type="ECO:0000313" key="5">
    <source>
        <dbReference type="EMBL" id="KAA0150831.1"/>
    </source>
</evidence>
<gene>
    <name evidence="7" type="ORF">FNF27_04422</name>
    <name evidence="6" type="ORF">FNF28_05572</name>
    <name evidence="5" type="ORF">FNF29_04945</name>
    <name evidence="4" type="ORF">FNF31_07474</name>
</gene>
<dbReference type="EMBL" id="VLTM01000153">
    <property type="protein sequence ID" value="KAA0148137.1"/>
    <property type="molecule type" value="Genomic_DNA"/>
</dbReference>
<reference evidence="8 9" key="1">
    <citation type="submission" date="2019-07" db="EMBL/GenBank/DDBJ databases">
        <title>Genomes of Cafeteria roenbergensis.</title>
        <authorList>
            <person name="Fischer M.G."/>
            <person name="Hackl T."/>
            <person name="Roman M."/>
        </authorList>
    </citation>
    <scope>NUCLEOTIDE SEQUENCE [LARGE SCALE GENOMIC DNA]</scope>
    <source>
        <strain evidence="5 9">BVI</strain>
        <strain evidence="4 11">Cflag</strain>
        <strain evidence="7 8">E4-10P</strain>
        <strain evidence="6 10">RCC970-E3</strain>
    </source>
</reference>
<dbReference type="SUPFAM" id="SSF48403">
    <property type="entry name" value="Ankyrin repeat"/>
    <property type="match status" value="1"/>
</dbReference>
<dbReference type="OMA" id="APANWHN"/>
<evidence type="ECO:0000313" key="11">
    <source>
        <dbReference type="Proteomes" id="UP000325113"/>
    </source>
</evidence>
<protein>
    <submittedName>
        <fullName evidence="7">Uncharacterized protein</fullName>
    </submittedName>
</protein>